<proteinExistence type="predicted"/>
<dbReference type="Proteomes" id="UP001054821">
    <property type="component" value="Chromosome 1"/>
</dbReference>
<evidence type="ECO:0000313" key="2">
    <source>
        <dbReference type="Proteomes" id="UP001054821"/>
    </source>
</evidence>
<protein>
    <submittedName>
        <fullName evidence="1">Uncharacterized protein</fullName>
    </submittedName>
</protein>
<reference evidence="1 2" key="1">
    <citation type="journal article" date="2022" name="G3 (Bethesda)">
        <title>Whole-genome sequence and methylome profiling of the almond [Prunus dulcis (Mill.) D.A. Webb] cultivar 'Nonpareil'.</title>
        <authorList>
            <person name="D'Amico-Willman K.M."/>
            <person name="Ouma W.Z."/>
            <person name="Meulia T."/>
            <person name="Sideli G.M."/>
            <person name="Gradziel T.M."/>
            <person name="Fresnedo-Ramirez J."/>
        </authorList>
    </citation>
    <scope>NUCLEOTIDE SEQUENCE [LARGE SCALE GENOMIC DNA]</scope>
    <source>
        <strain evidence="1">Clone GOH B32 T37-40</strain>
    </source>
</reference>
<evidence type="ECO:0000313" key="1">
    <source>
        <dbReference type="EMBL" id="KAI5354671.1"/>
    </source>
</evidence>
<accession>A0AAD4ZUX9</accession>
<comment type="caution">
    <text evidence="1">The sequence shown here is derived from an EMBL/GenBank/DDBJ whole genome shotgun (WGS) entry which is preliminary data.</text>
</comment>
<gene>
    <name evidence="1" type="ORF">L3X38_007566</name>
</gene>
<organism evidence="1 2">
    <name type="scientific">Prunus dulcis</name>
    <name type="common">Almond</name>
    <name type="synonym">Amygdalus dulcis</name>
    <dbReference type="NCBI Taxonomy" id="3755"/>
    <lineage>
        <taxon>Eukaryota</taxon>
        <taxon>Viridiplantae</taxon>
        <taxon>Streptophyta</taxon>
        <taxon>Embryophyta</taxon>
        <taxon>Tracheophyta</taxon>
        <taxon>Spermatophyta</taxon>
        <taxon>Magnoliopsida</taxon>
        <taxon>eudicotyledons</taxon>
        <taxon>Gunneridae</taxon>
        <taxon>Pentapetalae</taxon>
        <taxon>rosids</taxon>
        <taxon>fabids</taxon>
        <taxon>Rosales</taxon>
        <taxon>Rosaceae</taxon>
        <taxon>Amygdaloideae</taxon>
        <taxon>Amygdaleae</taxon>
        <taxon>Prunus</taxon>
    </lineage>
</organism>
<dbReference type="AlphaFoldDB" id="A0AAD4ZUX9"/>
<sequence>MIALASGASTVKNFHLLQPTGIPWWQYFKPIKHCRIEKLQCVINLGYRYGGILVYECFLSFHRPKYLPLAPISDNGTSVVAYRPSETVEGELDFHFQHQQQLVTVLLIT</sequence>
<keyword evidence="2" id="KW-1185">Reference proteome</keyword>
<dbReference type="EMBL" id="JAJFAZ020000001">
    <property type="protein sequence ID" value="KAI5354671.1"/>
    <property type="molecule type" value="Genomic_DNA"/>
</dbReference>
<name>A0AAD4ZUX9_PRUDU</name>